<dbReference type="EMBL" id="ML121922">
    <property type="protein sequence ID" value="RPB17888.1"/>
    <property type="molecule type" value="Genomic_DNA"/>
</dbReference>
<evidence type="ECO:0000256" key="5">
    <source>
        <dbReference type="ARBA" id="ARBA00023274"/>
    </source>
</evidence>
<proteinExistence type="inferred from homology"/>
<keyword evidence="5" id="KW-0687">Ribonucleoprotein</keyword>
<evidence type="ECO:0000313" key="8">
    <source>
        <dbReference type="Proteomes" id="UP000267821"/>
    </source>
</evidence>
<dbReference type="GO" id="GO:0005840">
    <property type="term" value="C:ribosome"/>
    <property type="evidence" value="ECO:0007669"/>
    <property type="project" value="UniProtKB-KW"/>
</dbReference>
<dbReference type="OrthoDB" id="4360278at2759"/>
<comment type="subcellular location">
    <subcellularLocation>
        <location evidence="1">Mitochondrion</location>
    </subcellularLocation>
</comment>
<dbReference type="GO" id="GO:0006412">
    <property type="term" value="P:translation"/>
    <property type="evidence" value="ECO:0007669"/>
    <property type="project" value="InterPro"/>
</dbReference>
<dbReference type="AlphaFoldDB" id="A0A3N4L7Z0"/>
<sequence>NEQLLKEVLVSTRYKSLAGIKMEIAGRLNRRAIAARSVVKTGQVGSLKNFESSYKGLSSVVLRGHVRPNLEKASFNYKTRNGAFNVKV</sequence>
<dbReference type="Pfam" id="PF05316">
    <property type="entry name" value="VAR1"/>
    <property type="match status" value="1"/>
</dbReference>
<gene>
    <name evidence="7" type="ORF">L211DRAFT_799415</name>
</gene>
<evidence type="ECO:0000256" key="2">
    <source>
        <dbReference type="ARBA" id="ARBA00010761"/>
    </source>
</evidence>
<keyword evidence="3" id="KW-0689">Ribosomal protein</keyword>
<dbReference type="Proteomes" id="UP000267821">
    <property type="component" value="Unassembled WGS sequence"/>
</dbReference>
<dbReference type="GO" id="GO:0005739">
    <property type="term" value="C:mitochondrion"/>
    <property type="evidence" value="ECO:0007669"/>
    <property type="project" value="UniProtKB-SubCell"/>
</dbReference>
<dbReference type="GO" id="GO:0003735">
    <property type="term" value="F:structural constituent of ribosome"/>
    <property type="evidence" value="ECO:0007669"/>
    <property type="project" value="InterPro"/>
</dbReference>
<dbReference type="InterPro" id="IPR007980">
    <property type="entry name" value="Ribosomal_uS3m_fun"/>
</dbReference>
<dbReference type="InParanoid" id="A0A3N4L7Z0"/>
<reference evidence="7 8" key="1">
    <citation type="journal article" date="2018" name="Nat. Ecol. Evol.">
        <title>Pezizomycetes genomes reveal the molecular basis of ectomycorrhizal truffle lifestyle.</title>
        <authorList>
            <person name="Murat C."/>
            <person name="Payen T."/>
            <person name="Noel B."/>
            <person name="Kuo A."/>
            <person name="Morin E."/>
            <person name="Chen J."/>
            <person name="Kohler A."/>
            <person name="Krizsan K."/>
            <person name="Balestrini R."/>
            <person name="Da Silva C."/>
            <person name="Montanini B."/>
            <person name="Hainaut M."/>
            <person name="Levati E."/>
            <person name="Barry K.W."/>
            <person name="Belfiori B."/>
            <person name="Cichocki N."/>
            <person name="Clum A."/>
            <person name="Dockter R.B."/>
            <person name="Fauchery L."/>
            <person name="Guy J."/>
            <person name="Iotti M."/>
            <person name="Le Tacon F."/>
            <person name="Lindquist E.A."/>
            <person name="Lipzen A."/>
            <person name="Malagnac F."/>
            <person name="Mello A."/>
            <person name="Molinier V."/>
            <person name="Miyauchi S."/>
            <person name="Poulain J."/>
            <person name="Riccioni C."/>
            <person name="Rubini A."/>
            <person name="Sitrit Y."/>
            <person name="Splivallo R."/>
            <person name="Traeger S."/>
            <person name="Wang M."/>
            <person name="Zifcakova L."/>
            <person name="Wipf D."/>
            <person name="Zambonelli A."/>
            <person name="Paolocci F."/>
            <person name="Nowrousian M."/>
            <person name="Ottonello S."/>
            <person name="Baldrian P."/>
            <person name="Spatafora J.W."/>
            <person name="Henrissat B."/>
            <person name="Nagy L.G."/>
            <person name="Aury J.M."/>
            <person name="Wincker P."/>
            <person name="Grigoriev I.V."/>
            <person name="Bonfante P."/>
            <person name="Martin F.M."/>
        </authorList>
    </citation>
    <scope>NUCLEOTIDE SEQUENCE [LARGE SCALE GENOMIC DNA]</scope>
    <source>
        <strain evidence="7 8">ATCC MYA-4762</strain>
    </source>
</reference>
<name>A0A3N4L7Z0_9PEZI</name>
<evidence type="ECO:0000256" key="3">
    <source>
        <dbReference type="ARBA" id="ARBA00022980"/>
    </source>
</evidence>
<feature type="non-terminal residue" evidence="7">
    <location>
        <position position="1"/>
    </location>
</feature>
<dbReference type="InterPro" id="IPR036419">
    <property type="entry name" value="Ribosomal_S3_C_sf"/>
</dbReference>
<accession>A0A3N4L7Z0</accession>
<keyword evidence="4" id="KW-0496">Mitochondrion</keyword>
<dbReference type="Gene3D" id="3.30.1140.32">
    <property type="entry name" value="Ribosomal protein S3, C-terminal domain"/>
    <property type="match status" value="1"/>
</dbReference>
<dbReference type="STRING" id="1051890.A0A3N4L7Z0"/>
<evidence type="ECO:0000256" key="6">
    <source>
        <dbReference type="ARBA" id="ARBA00035157"/>
    </source>
</evidence>
<dbReference type="GO" id="GO:1990904">
    <property type="term" value="C:ribonucleoprotein complex"/>
    <property type="evidence" value="ECO:0007669"/>
    <property type="project" value="UniProtKB-KW"/>
</dbReference>
<protein>
    <recommendedName>
        <fullName evidence="6">Small ribosomal subunit protein uS3m</fullName>
    </recommendedName>
</protein>
<organism evidence="7 8">
    <name type="scientific">Terfezia boudieri ATCC MYA-4762</name>
    <dbReference type="NCBI Taxonomy" id="1051890"/>
    <lineage>
        <taxon>Eukaryota</taxon>
        <taxon>Fungi</taxon>
        <taxon>Dikarya</taxon>
        <taxon>Ascomycota</taxon>
        <taxon>Pezizomycotina</taxon>
        <taxon>Pezizomycetes</taxon>
        <taxon>Pezizales</taxon>
        <taxon>Pezizaceae</taxon>
        <taxon>Terfezia</taxon>
    </lineage>
</organism>
<evidence type="ECO:0000256" key="1">
    <source>
        <dbReference type="ARBA" id="ARBA00004173"/>
    </source>
</evidence>
<evidence type="ECO:0000256" key="4">
    <source>
        <dbReference type="ARBA" id="ARBA00023128"/>
    </source>
</evidence>
<comment type="similarity">
    <text evidence="2">Belongs to the universal ribosomal protein uS3 family.</text>
</comment>
<evidence type="ECO:0000313" key="7">
    <source>
        <dbReference type="EMBL" id="RPB17888.1"/>
    </source>
</evidence>
<keyword evidence="8" id="KW-1185">Reference proteome</keyword>